<keyword evidence="5 9" id="KW-0997">Cell inner membrane</keyword>
<keyword evidence="7" id="KW-1133">Transmembrane helix</keyword>
<gene>
    <name evidence="12" type="ORF">Q9295_10810</name>
</gene>
<accession>A0ABU0VYM8</accession>
<dbReference type="InterPro" id="IPR010129">
    <property type="entry name" value="T1SS_HlyD"/>
</dbReference>
<feature type="domain" description="AprE-like beta-barrel" evidence="11">
    <location>
        <begin position="320"/>
        <end position="409"/>
    </location>
</feature>
<dbReference type="InterPro" id="IPR058982">
    <property type="entry name" value="Beta-barrel_AprE"/>
</dbReference>
<evidence type="ECO:0000256" key="6">
    <source>
        <dbReference type="ARBA" id="ARBA00022692"/>
    </source>
</evidence>
<evidence type="ECO:0000256" key="7">
    <source>
        <dbReference type="ARBA" id="ARBA00022989"/>
    </source>
</evidence>
<evidence type="ECO:0000259" key="10">
    <source>
        <dbReference type="Pfam" id="PF25994"/>
    </source>
</evidence>
<dbReference type="EMBL" id="JAVDBT010000009">
    <property type="protein sequence ID" value="MDQ2066867.1"/>
    <property type="molecule type" value="Genomic_DNA"/>
</dbReference>
<organism evidence="12 13">
    <name type="scientific">Pseudogemmobacter lacusdianii</name>
    <dbReference type="NCBI Taxonomy" id="3069608"/>
    <lineage>
        <taxon>Bacteria</taxon>
        <taxon>Pseudomonadati</taxon>
        <taxon>Pseudomonadota</taxon>
        <taxon>Alphaproteobacteria</taxon>
        <taxon>Rhodobacterales</taxon>
        <taxon>Paracoccaceae</taxon>
        <taxon>Pseudogemmobacter</taxon>
    </lineage>
</organism>
<proteinExistence type="inferred from homology"/>
<keyword evidence="13" id="KW-1185">Reference proteome</keyword>
<protein>
    <recommendedName>
        <fullName evidence="9">Membrane fusion protein (MFP) family protein</fullName>
    </recommendedName>
</protein>
<evidence type="ECO:0000256" key="4">
    <source>
        <dbReference type="ARBA" id="ARBA00022475"/>
    </source>
</evidence>
<evidence type="ECO:0000256" key="5">
    <source>
        <dbReference type="ARBA" id="ARBA00022519"/>
    </source>
</evidence>
<dbReference type="Gene3D" id="2.40.30.170">
    <property type="match status" value="1"/>
</dbReference>
<keyword evidence="4 9" id="KW-1003">Cell membrane</keyword>
<dbReference type="PANTHER" id="PTHR30386:SF17">
    <property type="entry name" value="ALKALINE PROTEASE SECRETION PROTEIN APRE"/>
    <property type="match status" value="1"/>
</dbReference>
<dbReference type="InterPro" id="IPR058781">
    <property type="entry name" value="HH_AprE-like"/>
</dbReference>
<evidence type="ECO:0000256" key="9">
    <source>
        <dbReference type="RuleBase" id="RU365093"/>
    </source>
</evidence>
<comment type="subcellular location">
    <subcellularLocation>
        <location evidence="1 9">Cell inner membrane</location>
        <topology evidence="1 9">Single-pass membrane protein</topology>
    </subcellularLocation>
</comment>
<keyword evidence="6" id="KW-0812">Transmembrane</keyword>
<dbReference type="RefSeq" id="WP_306680578.1">
    <property type="nucleotide sequence ID" value="NZ_JAVDBT010000009.1"/>
</dbReference>
<name>A0ABU0VYM8_9RHOB</name>
<sequence length="432" mass="46882">MSTPYWSMRRPLLLGAVTLLLLLGGFGLWATTTELSGAIVSPGRIEVELNRQIVQHPDGGVVAAIEVVEGASVRAGDVLIQLDGTLLQSDHALLRDQMQELAARRARLLAERDGLDAPSFPAELQALAAELPAMADLIDGQTRLFAARRATFTTTNDQLGRRIDQITAQIGGIDAQITALDSQLRLIRDELTAQRALLAKGLAQASAVLALEREEARLQGQAGEQHAARAQAEGRVTEIELEIVRLTGARIEEAERELREIGPLLMERAEKLAVVQERIARLDLRAPVSGVVLGLAVTTPRAVIRPADAVLYIVPQDRPLLITTQIPPIHVDQIYIGQPVELVFSAFSARDTPHLKGKVSVVSADAFTDPATHAAFYRAEILLDPGEIAKLGGQSLLPGMPVEAFIQTEARTPLAYLIKPFTDYFARAFRES</sequence>
<evidence type="ECO:0000313" key="13">
    <source>
        <dbReference type="Proteomes" id="UP001239680"/>
    </source>
</evidence>
<evidence type="ECO:0000313" key="12">
    <source>
        <dbReference type="EMBL" id="MDQ2066867.1"/>
    </source>
</evidence>
<evidence type="ECO:0000256" key="8">
    <source>
        <dbReference type="ARBA" id="ARBA00023136"/>
    </source>
</evidence>
<comment type="similarity">
    <text evidence="2 9">Belongs to the membrane fusion protein (MFP) (TC 8.A.1) family.</text>
</comment>
<dbReference type="InterPro" id="IPR050739">
    <property type="entry name" value="MFP"/>
</dbReference>
<reference evidence="12 13" key="1">
    <citation type="submission" date="2023-08" db="EMBL/GenBank/DDBJ databases">
        <title>Characterization of two Paracoccaceae strains isolated from Phycosphere and proposal of Xinfangfangia lacusdiani sp. nov.</title>
        <authorList>
            <person name="Deng Y."/>
            <person name="Zhang Y.Q."/>
        </authorList>
    </citation>
    <scope>NUCLEOTIDE SEQUENCE [LARGE SCALE GENOMIC DNA]</scope>
    <source>
        <strain evidence="12 13">CPCC 101601</strain>
    </source>
</reference>
<evidence type="ECO:0000256" key="3">
    <source>
        <dbReference type="ARBA" id="ARBA00022448"/>
    </source>
</evidence>
<dbReference type="PRINTS" id="PR01490">
    <property type="entry name" value="RTXTOXIND"/>
</dbReference>
<feature type="domain" description="AprE-like long alpha-helical hairpin" evidence="10">
    <location>
        <begin position="88"/>
        <end position="277"/>
    </location>
</feature>
<keyword evidence="3 9" id="KW-0813">Transport</keyword>
<keyword evidence="8" id="KW-0472">Membrane</keyword>
<dbReference type="NCBIfam" id="TIGR01843">
    <property type="entry name" value="type_I_hlyD"/>
    <property type="match status" value="1"/>
</dbReference>
<dbReference type="Pfam" id="PF26002">
    <property type="entry name" value="Beta-barrel_AprE"/>
    <property type="match status" value="1"/>
</dbReference>
<dbReference type="PANTHER" id="PTHR30386">
    <property type="entry name" value="MEMBRANE FUSION SUBUNIT OF EMRAB-TOLC MULTIDRUG EFFLUX PUMP"/>
    <property type="match status" value="1"/>
</dbReference>
<evidence type="ECO:0000256" key="1">
    <source>
        <dbReference type="ARBA" id="ARBA00004377"/>
    </source>
</evidence>
<dbReference type="Pfam" id="PF25994">
    <property type="entry name" value="HH_AprE"/>
    <property type="match status" value="1"/>
</dbReference>
<evidence type="ECO:0000259" key="11">
    <source>
        <dbReference type="Pfam" id="PF26002"/>
    </source>
</evidence>
<dbReference type="Proteomes" id="UP001239680">
    <property type="component" value="Unassembled WGS sequence"/>
</dbReference>
<comment type="caution">
    <text evidence="12">The sequence shown here is derived from an EMBL/GenBank/DDBJ whole genome shotgun (WGS) entry which is preliminary data.</text>
</comment>
<evidence type="ECO:0000256" key="2">
    <source>
        <dbReference type="ARBA" id="ARBA00009477"/>
    </source>
</evidence>